<accession>A0A0C3SDH5</accession>
<evidence type="ECO:0000313" key="3">
    <source>
        <dbReference type="Proteomes" id="UP000053257"/>
    </source>
</evidence>
<sequence>MESFSWSDNLRAALAPCLGCFNGRTDEGDEDERAQFSHHRATSHRGPDYVPRARPDELEGLLADSDDAETLSLHSNLGHDDARRRKRRRTHKLIRFFGFDLFGKPPVQLPEDDDDDVGAPSPRLRNVSASTLDSDASPLDPSTIDRLSAARAAEDEARLALERRSKAERKRRRRERKVARNDALALALDNADGEFEGFPGSGGSNLQSPDPTSSSGYDESEEFGPFAHAQTLDTSLDHADVEGVDFGAEAYAKLPRRGDSSGTGSDSRSRTSGTHSHTDSVQYDYSPARPGSQTTVPGAPRRKKSSRQSTSSASQSISVPSTPAQYTMFSTVAPSPLVEEVVPSDQPIITIDTPNGFPTVGFGGGMRRKNSEAGVFLANRGE</sequence>
<dbReference type="Proteomes" id="UP000053257">
    <property type="component" value="Unassembled WGS sequence"/>
</dbReference>
<feature type="region of interest" description="Disordered" evidence="1">
    <location>
        <begin position="162"/>
        <end position="235"/>
    </location>
</feature>
<feature type="compositionally biased region" description="Low complexity" evidence="1">
    <location>
        <begin position="307"/>
        <end position="322"/>
    </location>
</feature>
<feature type="compositionally biased region" description="Basic residues" evidence="1">
    <location>
        <begin position="166"/>
        <end position="177"/>
    </location>
</feature>
<keyword evidence="3" id="KW-1185">Reference proteome</keyword>
<proteinExistence type="predicted"/>
<feature type="region of interest" description="Disordered" evidence="1">
    <location>
        <begin position="107"/>
        <end position="142"/>
    </location>
</feature>
<name>A0A0C3SDH5_PHLG1</name>
<feature type="region of interest" description="Disordered" evidence="1">
    <location>
        <begin position="349"/>
        <end position="368"/>
    </location>
</feature>
<evidence type="ECO:0000256" key="1">
    <source>
        <dbReference type="SAM" id="MobiDB-lite"/>
    </source>
</evidence>
<feature type="compositionally biased region" description="Low complexity" evidence="1">
    <location>
        <begin position="260"/>
        <end position="275"/>
    </location>
</feature>
<dbReference type="EMBL" id="KN840443">
    <property type="protein sequence ID" value="KIP11827.1"/>
    <property type="molecule type" value="Genomic_DNA"/>
</dbReference>
<reference evidence="2 3" key="1">
    <citation type="journal article" date="2014" name="PLoS Genet.">
        <title>Analysis of the Phlebiopsis gigantea genome, transcriptome and secretome provides insight into its pioneer colonization strategies of wood.</title>
        <authorList>
            <person name="Hori C."/>
            <person name="Ishida T."/>
            <person name="Igarashi K."/>
            <person name="Samejima M."/>
            <person name="Suzuki H."/>
            <person name="Master E."/>
            <person name="Ferreira P."/>
            <person name="Ruiz-Duenas F.J."/>
            <person name="Held B."/>
            <person name="Canessa P."/>
            <person name="Larrondo L.F."/>
            <person name="Schmoll M."/>
            <person name="Druzhinina I.S."/>
            <person name="Kubicek C.P."/>
            <person name="Gaskell J.A."/>
            <person name="Kersten P."/>
            <person name="St John F."/>
            <person name="Glasner J."/>
            <person name="Sabat G."/>
            <person name="Splinter BonDurant S."/>
            <person name="Syed K."/>
            <person name="Yadav J."/>
            <person name="Mgbeahuruike A.C."/>
            <person name="Kovalchuk A."/>
            <person name="Asiegbu F.O."/>
            <person name="Lackner G."/>
            <person name="Hoffmeister D."/>
            <person name="Rencoret J."/>
            <person name="Gutierrez A."/>
            <person name="Sun H."/>
            <person name="Lindquist E."/>
            <person name="Barry K."/>
            <person name="Riley R."/>
            <person name="Grigoriev I.V."/>
            <person name="Henrissat B."/>
            <person name="Kues U."/>
            <person name="Berka R.M."/>
            <person name="Martinez A.T."/>
            <person name="Covert S.F."/>
            <person name="Blanchette R.A."/>
            <person name="Cullen D."/>
        </authorList>
    </citation>
    <scope>NUCLEOTIDE SEQUENCE [LARGE SCALE GENOMIC DNA]</scope>
    <source>
        <strain evidence="2 3">11061_1 CR5-6</strain>
    </source>
</reference>
<feature type="region of interest" description="Disordered" evidence="1">
    <location>
        <begin position="26"/>
        <end position="53"/>
    </location>
</feature>
<protein>
    <submittedName>
        <fullName evidence="2">Uncharacterized protein</fullName>
    </submittedName>
</protein>
<gene>
    <name evidence="2" type="ORF">PHLGIDRAFT_10375</name>
</gene>
<organism evidence="2 3">
    <name type="scientific">Phlebiopsis gigantea (strain 11061_1 CR5-6)</name>
    <name type="common">White-rot fungus</name>
    <name type="synonym">Peniophora gigantea</name>
    <dbReference type="NCBI Taxonomy" id="745531"/>
    <lineage>
        <taxon>Eukaryota</taxon>
        <taxon>Fungi</taxon>
        <taxon>Dikarya</taxon>
        <taxon>Basidiomycota</taxon>
        <taxon>Agaricomycotina</taxon>
        <taxon>Agaricomycetes</taxon>
        <taxon>Polyporales</taxon>
        <taxon>Phanerochaetaceae</taxon>
        <taxon>Phlebiopsis</taxon>
    </lineage>
</organism>
<feature type="compositionally biased region" description="Low complexity" evidence="1">
    <location>
        <begin position="181"/>
        <end position="190"/>
    </location>
</feature>
<dbReference type="OrthoDB" id="3255924at2759"/>
<dbReference type="AlphaFoldDB" id="A0A0C3SDH5"/>
<feature type="region of interest" description="Disordered" evidence="1">
    <location>
        <begin position="250"/>
        <end position="322"/>
    </location>
</feature>
<feature type="compositionally biased region" description="Polar residues" evidence="1">
    <location>
        <begin position="205"/>
        <end position="217"/>
    </location>
</feature>
<evidence type="ECO:0000313" key="2">
    <source>
        <dbReference type="EMBL" id="KIP11827.1"/>
    </source>
</evidence>
<dbReference type="HOGENOM" id="CLU_047147_0_0_1"/>